<dbReference type="GO" id="GO:0006814">
    <property type="term" value="P:sodium ion transport"/>
    <property type="evidence" value="ECO:0007669"/>
    <property type="project" value="UniProtKB-KW"/>
</dbReference>
<keyword evidence="7" id="KW-0406">Ion transport</keyword>
<keyword evidence="8 10" id="KW-0472">Membrane</keyword>
<feature type="transmembrane region" description="Helical" evidence="10">
    <location>
        <begin position="70"/>
        <end position="88"/>
    </location>
</feature>
<feature type="transmembrane region" description="Helical" evidence="10">
    <location>
        <begin position="135"/>
        <end position="156"/>
    </location>
</feature>
<dbReference type="PANTHER" id="PTHR43562">
    <property type="entry name" value="NAPA-TYPE SODIUM/HYDROGEN ANTIPORTER"/>
    <property type="match status" value="1"/>
</dbReference>
<feature type="domain" description="Cation/H+ exchanger transmembrane" evidence="11">
    <location>
        <begin position="190"/>
        <end position="516"/>
    </location>
</feature>
<keyword evidence="13" id="KW-1185">Reference proteome</keyword>
<feature type="transmembrane region" description="Helical" evidence="10">
    <location>
        <begin position="450"/>
        <end position="472"/>
    </location>
</feature>
<gene>
    <name evidence="12" type="ORF">FA14DRAFT_167294</name>
</gene>
<accession>A0A316VB06</accession>
<feature type="transmembrane region" description="Helical" evidence="10">
    <location>
        <begin position="358"/>
        <end position="377"/>
    </location>
</feature>
<evidence type="ECO:0000256" key="4">
    <source>
        <dbReference type="ARBA" id="ARBA00022692"/>
    </source>
</evidence>
<dbReference type="InParanoid" id="A0A316VB06"/>
<feature type="transmembrane region" description="Helical" evidence="10">
    <location>
        <begin position="15"/>
        <end position="33"/>
    </location>
</feature>
<evidence type="ECO:0000256" key="1">
    <source>
        <dbReference type="ARBA" id="ARBA00004141"/>
    </source>
</evidence>
<dbReference type="InterPro" id="IPR038770">
    <property type="entry name" value="Na+/solute_symporter_sf"/>
</dbReference>
<keyword evidence="5 10" id="KW-1133">Transmembrane helix</keyword>
<feature type="transmembrane region" description="Helical" evidence="10">
    <location>
        <begin position="293"/>
        <end position="313"/>
    </location>
</feature>
<evidence type="ECO:0000256" key="5">
    <source>
        <dbReference type="ARBA" id="ARBA00022989"/>
    </source>
</evidence>
<feature type="transmembrane region" description="Helical" evidence="10">
    <location>
        <begin position="211"/>
        <end position="233"/>
    </location>
</feature>
<protein>
    <recommendedName>
        <fullName evidence="11">Cation/H+ exchanger transmembrane domain-containing protein</fullName>
    </recommendedName>
</protein>
<evidence type="ECO:0000256" key="6">
    <source>
        <dbReference type="ARBA" id="ARBA00023053"/>
    </source>
</evidence>
<keyword evidence="3" id="KW-0050">Antiport</keyword>
<dbReference type="PANTHER" id="PTHR43562:SF3">
    <property type="entry name" value="SODIUM ION_PROTON EXCHANGER (EUROFUNG)"/>
    <property type="match status" value="1"/>
</dbReference>
<reference evidence="12 13" key="1">
    <citation type="journal article" date="2018" name="Mol. Biol. Evol.">
        <title>Broad Genomic Sampling Reveals a Smut Pathogenic Ancestry of the Fungal Clade Ustilaginomycotina.</title>
        <authorList>
            <person name="Kijpornyongpan T."/>
            <person name="Mondo S.J."/>
            <person name="Barry K."/>
            <person name="Sandor L."/>
            <person name="Lee J."/>
            <person name="Lipzen A."/>
            <person name="Pangilinan J."/>
            <person name="LaButti K."/>
            <person name="Hainaut M."/>
            <person name="Henrissat B."/>
            <person name="Grigoriev I.V."/>
            <person name="Spatafora J.W."/>
            <person name="Aime M.C."/>
        </authorList>
    </citation>
    <scope>NUCLEOTIDE SEQUENCE [LARGE SCALE GENOMIC DNA]</scope>
    <source>
        <strain evidence="12 13">MCA 3882</strain>
    </source>
</reference>
<dbReference type="Gene3D" id="1.20.1530.20">
    <property type="match status" value="2"/>
</dbReference>
<feature type="transmembrane region" description="Helical" evidence="10">
    <location>
        <begin position="40"/>
        <end position="64"/>
    </location>
</feature>
<dbReference type="GO" id="GO:0016020">
    <property type="term" value="C:membrane"/>
    <property type="evidence" value="ECO:0007669"/>
    <property type="project" value="UniProtKB-SubCell"/>
</dbReference>
<dbReference type="GO" id="GO:0015297">
    <property type="term" value="F:antiporter activity"/>
    <property type="evidence" value="ECO:0007669"/>
    <property type="project" value="UniProtKB-KW"/>
</dbReference>
<evidence type="ECO:0000256" key="7">
    <source>
        <dbReference type="ARBA" id="ARBA00023065"/>
    </source>
</evidence>
<feature type="transmembrane region" description="Helical" evidence="10">
    <location>
        <begin position="319"/>
        <end position="338"/>
    </location>
</feature>
<feature type="transmembrane region" description="Helical" evidence="10">
    <location>
        <begin position="245"/>
        <end position="266"/>
    </location>
</feature>
<dbReference type="RefSeq" id="XP_025355004.1">
    <property type="nucleotide sequence ID" value="XM_025500079.1"/>
</dbReference>
<dbReference type="Pfam" id="PF00999">
    <property type="entry name" value="Na_H_Exchanger"/>
    <property type="match status" value="2"/>
</dbReference>
<proteinExistence type="predicted"/>
<dbReference type="OrthoDB" id="1288932at2759"/>
<evidence type="ECO:0000259" key="11">
    <source>
        <dbReference type="Pfam" id="PF00999"/>
    </source>
</evidence>
<feature type="transmembrane region" description="Helical" evidence="10">
    <location>
        <begin position="492"/>
        <end position="516"/>
    </location>
</feature>
<evidence type="ECO:0000256" key="8">
    <source>
        <dbReference type="ARBA" id="ARBA00023136"/>
    </source>
</evidence>
<sequence>MECLNQAPSLAYEAPSLQVILTLSALLFGINVLHDVIDDLLHVGLLAQLILGAVFGAPLANILPSEVQKAVQALGYLGLLLLVFEGGMTTRLDILSSPKTLILAFVTGTIGILMPIALSMILLPFAYSFTYLESFVVGVSLSSTSLGTTLAVIGTASPKEDEKEKKNPGNNNDIGMPILGDGQLDTPAVTSTDISATQNEQRLSGIMNTRIGTILIGAALLDDIVALVLSSVVQSLGSIAIWPVIRPFMSSFLLILGTVVLVRFVIKPLAPFSIRICNQSQRVHSFLAKFHTFWPRLGMLLWLAIICAFVSIADKIDSTDLIGAFCAGAFMIYAYKALPARSFKRLDPFHAFDEVKVIMHRILVPFFFASIGFAIPIKELFQGGTIWRGILFSGLMACAKVMACLPVLLVSFYGDRVASFFKSLFGKKETINQQNRIHTGNHVNRIQNRIWLPAIFLGCSLVARGEIGFLIINIGRQVGILSCTSDSPTALLAFDVGVWAITLNTFIGPTLIGILLRSKGCLEEIESGKWGVVS</sequence>
<dbReference type="InterPro" id="IPR006153">
    <property type="entry name" value="Cation/H_exchanger_TM"/>
</dbReference>
<evidence type="ECO:0000256" key="3">
    <source>
        <dbReference type="ARBA" id="ARBA00022449"/>
    </source>
</evidence>
<feature type="transmembrane region" description="Helical" evidence="10">
    <location>
        <begin position="100"/>
        <end position="123"/>
    </location>
</feature>
<feature type="transmembrane region" description="Helical" evidence="10">
    <location>
        <begin position="389"/>
        <end position="413"/>
    </location>
</feature>
<evidence type="ECO:0000256" key="10">
    <source>
        <dbReference type="SAM" id="Phobius"/>
    </source>
</evidence>
<name>A0A316VB06_9BASI</name>
<dbReference type="AlphaFoldDB" id="A0A316VB06"/>
<comment type="subcellular location">
    <subcellularLocation>
        <location evidence="1">Membrane</location>
        <topology evidence="1">Multi-pass membrane protein</topology>
    </subcellularLocation>
</comment>
<feature type="domain" description="Cation/H+ exchanger transmembrane" evidence="11">
    <location>
        <begin position="45"/>
        <end position="153"/>
    </location>
</feature>
<keyword evidence="6" id="KW-0915">Sodium</keyword>
<organism evidence="12 13">
    <name type="scientific">Meira miltonrushii</name>
    <dbReference type="NCBI Taxonomy" id="1280837"/>
    <lineage>
        <taxon>Eukaryota</taxon>
        <taxon>Fungi</taxon>
        <taxon>Dikarya</taxon>
        <taxon>Basidiomycota</taxon>
        <taxon>Ustilaginomycotina</taxon>
        <taxon>Exobasidiomycetes</taxon>
        <taxon>Exobasidiales</taxon>
        <taxon>Brachybasidiaceae</taxon>
        <taxon>Meira</taxon>
    </lineage>
</organism>
<evidence type="ECO:0000256" key="2">
    <source>
        <dbReference type="ARBA" id="ARBA00022448"/>
    </source>
</evidence>
<keyword evidence="9" id="KW-0739">Sodium transport</keyword>
<dbReference type="GO" id="GO:1902600">
    <property type="term" value="P:proton transmembrane transport"/>
    <property type="evidence" value="ECO:0007669"/>
    <property type="project" value="InterPro"/>
</dbReference>
<dbReference type="GeneID" id="37021860"/>
<dbReference type="Proteomes" id="UP000245771">
    <property type="component" value="Unassembled WGS sequence"/>
</dbReference>
<evidence type="ECO:0000313" key="12">
    <source>
        <dbReference type="EMBL" id="PWN34702.1"/>
    </source>
</evidence>
<evidence type="ECO:0000256" key="9">
    <source>
        <dbReference type="ARBA" id="ARBA00023201"/>
    </source>
</evidence>
<keyword evidence="4 10" id="KW-0812">Transmembrane</keyword>
<evidence type="ECO:0000313" key="13">
    <source>
        <dbReference type="Proteomes" id="UP000245771"/>
    </source>
</evidence>
<keyword evidence="2" id="KW-0813">Transport</keyword>
<dbReference type="EMBL" id="KZ819603">
    <property type="protein sequence ID" value="PWN34702.1"/>
    <property type="molecule type" value="Genomic_DNA"/>
</dbReference>